<feature type="transmembrane region" description="Helical" evidence="1">
    <location>
        <begin position="219"/>
        <end position="236"/>
    </location>
</feature>
<dbReference type="AlphaFoldDB" id="A0A0G3H309"/>
<accession>A0A0G3H309</accession>
<feature type="transmembrane region" description="Helical" evidence="1">
    <location>
        <begin position="273"/>
        <end position="294"/>
    </location>
</feature>
<feature type="transmembrane region" description="Helical" evidence="1">
    <location>
        <begin position="379"/>
        <end position="397"/>
    </location>
</feature>
<dbReference type="InterPro" id="IPR050879">
    <property type="entry name" value="Acyltransferase_3"/>
</dbReference>
<feature type="transmembrane region" description="Helical" evidence="1">
    <location>
        <begin position="248"/>
        <end position="267"/>
    </location>
</feature>
<sequence>MALEVAQPPTTQTPRKAQLRRVTAIDGLRGLAVLSVVFYHFFGAIAPGGFLGVDMFFVLSGFLITSLLLREYAVNSHIDLRLFWLRRARRILPAAIVVLIVGTAMAGLVGGDPAVGLKAQFIGTLGFVNNWVQIAGSESYFADFGVQIFAHYWSLAVEEQFYVLFPLLAVVLLRRSRAALIVSSAGLCCASYAAMQILYSPELDPTRVYYGTDTHSFGLLIGVLLACFTTSTTADPHSNSWPVTHARYAPALGLAGLIGLVALVCFTPDTSAFTYRAGLLTASVFSMLLLYSILHQQGPAHALLNMLPMRWLGKISFSLYLWHWPVFVIITAINQHPVLSIITLIVSVSLAHFSYTWIETPIRRHGYRQTWKTLHTKPKLVLSTTAIIAITAAGVAITQSPRETTLEQQLKKLSAAATTLTAVPAEPANVVKLNPGPHPLPDSATLTAIGDSVMLASTDALKRRYPQMHIDAEVSRNIDAAPDILRNLKTKNVLDPIVILGFGTNAELDLKALETIMAILGPDRIAILVTPFGDRPWIPKSHDNIRIAHTQYPNLYIADWCTKAHTNPTALHNDKIHPTESGAEKYTEAITHALMQWANHRNPKNPTCKGTQQ</sequence>
<feature type="transmembrane region" description="Helical" evidence="1">
    <location>
        <begin position="22"/>
        <end position="42"/>
    </location>
</feature>
<keyword evidence="1" id="KW-0472">Membrane</keyword>
<dbReference type="GO" id="GO:0016747">
    <property type="term" value="F:acyltransferase activity, transferring groups other than amino-acyl groups"/>
    <property type="evidence" value="ECO:0007669"/>
    <property type="project" value="InterPro"/>
</dbReference>
<dbReference type="Proteomes" id="UP000035199">
    <property type="component" value="Chromosome"/>
</dbReference>
<keyword evidence="1" id="KW-0812">Transmembrane</keyword>
<gene>
    <name evidence="3" type="ORF">CMUST_09360</name>
</gene>
<feature type="transmembrane region" description="Helical" evidence="1">
    <location>
        <begin position="339"/>
        <end position="358"/>
    </location>
</feature>
<keyword evidence="4" id="KW-1185">Reference proteome</keyword>
<name>A0A0G3H309_9CORY</name>
<dbReference type="RefSeq" id="WP_047262263.1">
    <property type="nucleotide sequence ID" value="NZ_CP011542.1"/>
</dbReference>
<reference evidence="4" key="2">
    <citation type="submission" date="2015-05" db="EMBL/GenBank/DDBJ databases">
        <title>Complete genome sequence of Corynebacterium mustelae DSM 45274, isolated from various tissues of a male ferret with lethal sepsis.</title>
        <authorList>
            <person name="Ruckert C."/>
            <person name="Albersmeier A."/>
            <person name="Winkler A."/>
            <person name="Tauch A."/>
        </authorList>
    </citation>
    <scope>NUCLEOTIDE SEQUENCE [LARGE SCALE GENOMIC DNA]</scope>
    <source>
        <strain evidence="4">DSM 45274</strain>
    </source>
</reference>
<reference evidence="3 4" key="1">
    <citation type="journal article" date="2015" name="Genome Announc.">
        <title>Complete Genome Sequence of the Type Strain Corynebacterium mustelae DSM 45274, Isolated from Various Tissues of a Male Ferret with Lethal Sepsis.</title>
        <authorList>
            <person name="Ruckert C."/>
            <person name="Eimer J."/>
            <person name="Winkler A."/>
            <person name="Tauch A."/>
        </authorList>
    </citation>
    <scope>NUCLEOTIDE SEQUENCE [LARGE SCALE GENOMIC DNA]</scope>
    <source>
        <strain evidence="3 4">DSM 45274</strain>
    </source>
</reference>
<dbReference type="Pfam" id="PF01757">
    <property type="entry name" value="Acyl_transf_3"/>
    <property type="match status" value="1"/>
</dbReference>
<keyword evidence="3" id="KW-0012">Acyltransferase</keyword>
<dbReference type="InterPro" id="IPR002656">
    <property type="entry name" value="Acyl_transf_3_dom"/>
</dbReference>
<dbReference type="GO" id="GO:0016020">
    <property type="term" value="C:membrane"/>
    <property type="evidence" value="ECO:0007669"/>
    <property type="project" value="TreeGrafter"/>
</dbReference>
<dbReference type="SUPFAM" id="SSF52266">
    <property type="entry name" value="SGNH hydrolase"/>
    <property type="match status" value="1"/>
</dbReference>
<keyword evidence="3" id="KW-0808">Transferase</keyword>
<feature type="transmembrane region" description="Helical" evidence="1">
    <location>
        <begin position="315"/>
        <end position="333"/>
    </location>
</feature>
<proteinExistence type="predicted"/>
<dbReference type="STRING" id="571915.CMUST_09360"/>
<dbReference type="PANTHER" id="PTHR23028:SF53">
    <property type="entry name" value="ACYL_TRANSF_3 DOMAIN-CONTAINING PROTEIN"/>
    <property type="match status" value="1"/>
</dbReference>
<dbReference type="PATRIC" id="fig|571915.4.peg.1982"/>
<protein>
    <submittedName>
        <fullName evidence="3">Putative acyltransferase</fullName>
    </submittedName>
</protein>
<evidence type="ECO:0000256" key="1">
    <source>
        <dbReference type="SAM" id="Phobius"/>
    </source>
</evidence>
<feature type="domain" description="Acyltransferase 3" evidence="2">
    <location>
        <begin position="23"/>
        <end position="348"/>
    </location>
</feature>
<dbReference type="EMBL" id="CP011542">
    <property type="protein sequence ID" value="AKK06188.1"/>
    <property type="molecule type" value="Genomic_DNA"/>
</dbReference>
<feature type="transmembrane region" description="Helical" evidence="1">
    <location>
        <begin position="152"/>
        <end position="173"/>
    </location>
</feature>
<evidence type="ECO:0000313" key="3">
    <source>
        <dbReference type="EMBL" id="AKK06188.1"/>
    </source>
</evidence>
<evidence type="ECO:0000259" key="2">
    <source>
        <dbReference type="Pfam" id="PF01757"/>
    </source>
</evidence>
<keyword evidence="1" id="KW-1133">Transmembrane helix</keyword>
<dbReference type="OrthoDB" id="3404679at2"/>
<feature type="transmembrane region" description="Helical" evidence="1">
    <location>
        <begin position="48"/>
        <end position="69"/>
    </location>
</feature>
<organism evidence="3 4">
    <name type="scientific">Corynebacterium mustelae</name>
    <dbReference type="NCBI Taxonomy" id="571915"/>
    <lineage>
        <taxon>Bacteria</taxon>
        <taxon>Bacillati</taxon>
        <taxon>Actinomycetota</taxon>
        <taxon>Actinomycetes</taxon>
        <taxon>Mycobacteriales</taxon>
        <taxon>Corynebacteriaceae</taxon>
        <taxon>Corynebacterium</taxon>
    </lineage>
</organism>
<dbReference type="KEGG" id="cmv:CMUST_09360"/>
<dbReference type="PANTHER" id="PTHR23028">
    <property type="entry name" value="ACETYLTRANSFERASE"/>
    <property type="match status" value="1"/>
</dbReference>
<feature type="transmembrane region" description="Helical" evidence="1">
    <location>
        <begin position="90"/>
        <end position="109"/>
    </location>
</feature>
<evidence type="ECO:0000313" key="4">
    <source>
        <dbReference type="Proteomes" id="UP000035199"/>
    </source>
</evidence>
<feature type="transmembrane region" description="Helical" evidence="1">
    <location>
        <begin position="180"/>
        <end position="199"/>
    </location>
</feature>
<dbReference type="GO" id="GO:0009103">
    <property type="term" value="P:lipopolysaccharide biosynthetic process"/>
    <property type="evidence" value="ECO:0007669"/>
    <property type="project" value="TreeGrafter"/>
</dbReference>